<feature type="compositionally biased region" description="Low complexity" evidence="1">
    <location>
        <begin position="112"/>
        <end position="128"/>
    </location>
</feature>
<dbReference type="HOGENOM" id="CLU_1963189_0_0_1"/>
<evidence type="ECO:0000313" key="2">
    <source>
        <dbReference type="EnsemblPlants" id="ORUFI01G02990.1"/>
    </source>
</evidence>
<feature type="compositionally biased region" description="Pro residues" evidence="1">
    <location>
        <begin position="89"/>
        <end position="111"/>
    </location>
</feature>
<keyword evidence="3" id="KW-1185">Reference proteome</keyword>
<sequence>MQQKANKIIPKITAAALLLSAAARPRCAVVRRRHRAHGRAPLSSAPPPHSLAPLPFGQIWEEGAGSRRHPSTPLAVVAGSRAASTPAATPQPPSPPWPGAAPPRPSSPLPPSTATAGIAAAASGQGEE</sequence>
<reference evidence="2" key="2">
    <citation type="submission" date="2015-06" db="UniProtKB">
        <authorList>
            <consortium name="EnsemblPlants"/>
        </authorList>
    </citation>
    <scope>IDENTIFICATION</scope>
</reference>
<dbReference type="AlphaFoldDB" id="A0A0E0MR99"/>
<reference evidence="3" key="1">
    <citation type="submission" date="2013-06" db="EMBL/GenBank/DDBJ databases">
        <authorList>
            <person name="Zhao Q."/>
        </authorList>
    </citation>
    <scope>NUCLEOTIDE SEQUENCE</scope>
    <source>
        <strain evidence="3">cv. W1943</strain>
    </source>
</reference>
<feature type="compositionally biased region" description="Low complexity" evidence="1">
    <location>
        <begin position="78"/>
        <end position="88"/>
    </location>
</feature>
<dbReference type="Gramene" id="ORUFI01G02990.1">
    <property type="protein sequence ID" value="ORUFI01G02990.1"/>
    <property type="gene ID" value="ORUFI01G02990"/>
</dbReference>
<evidence type="ECO:0000313" key="3">
    <source>
        <dbReference type="Proteomes" id="UP000008022"/>
    </source>
</evidence>
<proteinExistence type="predicted"/>
<accession>A0A0E0MR99</accession>
<dbReference type="Proteomes" id="UP000008022">
    <property type="component" value="Unassembled WGS sequence"/>
</dbReference>
<organism evidence="2 3">
    <name type="scientific">Oryza rufipogon</name>
    <name type="common">Brownbeard rice</name>
    <name type="synonym">Asian wild rice</name>
    <dbReference type="NCBI Taxonomy" id="4529"/>
    <lineage>
        <taxon>Eukaryota</taxon>
        <taxon>Viridiplantae</taxon>
        <taxon>Streptophyta</taxon>
        <taxon>Embryophyta</taxon>
        <taxon>Tracheophyta</taxon>
        <taxon>Spermatophyta</taxon>
        <taxon>Magnoliopsida</taxon>
        <taxon>Liliopsida</taxon>
        <taxon>Poales</taxon>
        <taxon>Poaceae</taxon>
        <taxon>BOP clade</taxon>
        <taxon>Oryzoideae</taxon>
        <taxon>Oryzeae</taxon>
        <taxon>Oryzinae</taxon>
        <taxon>Oryza</taxon>
    </lineage>
</organism>
<protein>
    <submittedName>
        <fullName evidence="2">Uncharacterized protein</fullName>
    </submittedName>
</protein>
<name>A0A0E0MR99_ORYRU</name>
<dbReference type="EnsemblPlants" id="ORUFI01G02990.1">
    <property type="protein sequence ID" value="ORUFI01G02990.1"/>
    <property type="gene ID" value="ORUFI01G02990"/>
</dbReference>
<feature type="region of interest" description="Disordered" evidence="1">
    <location>
        <begin position="30"/>
        <end position="128"/>
    </location>
</feature>
<evidence type="ECO:0000256" key="1">
    <source>
        <dbReference type="SAM" id="MobiDB-lite"/>
    </source>
</evidence>